<dbReference type="Proteomes" id="UP001597318">
    <property type="component" value="Unassembled WGS sequence"/>
</dbReference>
<dbReference type="PANTHER" id="PTHR32322:SF18">
    <property type="entry name" value="S-ADENOSYLMETHIONINE_S-ADENOSYLHOMOCYSTEINE TRANSPORTER"/>
    <property type="match status" value="1"/>
</dbReference>
<keyword evidence="3" id="KW-1003">Cell membrane</keyword>
<keyword evidence="6 7" id="KW-0472">Membrane</keyword>
<keyword evidence="10" id="KW-1185">Reference proteome</keyword>
<evidence type="ECO:0000259" key="8">
    <source>
        <dbReference type="Pfam" id="PF00892"/>
    </source>
</evidence>
<evidence type="ECO:0000256" key="1">
    <source>
        <dbReference type="ARBA" id="ARBA00004651"/>
    </source>
</evidence>
<dbReference type="Pfam" id="PF00892">
    <property type="entry name" value="EamA"/>
    <property type="match status" value="2"/>
</dbReference>
<evidence type="ECO:0000256" key="2">
    <source>
        <dbReference type="ARBA" id="ARBA00007362"/>
    </source>
</evidence>
<feature type="transmembrane region" description="Helical" evidence="7">
    <location>
        <begin position="184"/>
        <end position="203"/>
    </location>
</feature>
<dbReference type="PANTHER" id="PTHR32322">
    <property type="entry name" value="INNER MEMBRANE TRANSPORTER"/>
    <property type="match status" value="1"/>
</dbReference>
<feature type="transmembrane region" description="Helical" evidence="7">
    <location>
        <begin position="124"/>
        <end position="142"/>
    </location>
</feature>
<dbReference type="RefSeq" id="WP_247346836.1">
    <property type="nucleotide sequence ID" value="NZ_CP095550.1"/>
</dbReference>
<protein>
    <submittedName>
        <fullName evidence="9">DMT family transporter</fullName>
    </submittedName>
</protein>
<dbReference type="InterPro" id="IPR037185">
    <property type="entry name" value="EmrE-like"/>
</dbReference>
<evidence type="ECO:0000256" key="3">
    <source>
        <dbReference type="ARBA" id="ARBA00022475"/>
    </source>
</evidence>
<keyword evidence="5 7" id="KW-1133">Transmembrane helix</keyword>
<sequence length="313" mass="34622">MVNKHQYQIYISLFVVMVFWGFNVIATKLLVTSFMPVTMTAFRIFTAAVGVFIILFCLKLVRKPTKKEWQYIIICSLFNVVGHHYFLSIGLKETSASNGGLILGTGPILTTILAFLFLRNKITLLRFCGIILGFIGISFIVFQNGESLKGISLGDVHVFLSIFVQAVSFIMIKKVSSTLDPRLMTGYMLFIGSILLFIISLIVEPAGLESMTEGSLSIWIVFFASAFLATSIGHMIYNYAVGKVGPAESAVFINLNPFFALVGASIFLGEVITLPQMIGFIFIICGVVLGSGGFEPILRNQKRKKNRVVDYKC</sequence>
<dbReference type="EMBL" id="JBHUIK010000003">
    <property type="protein sequence ID" value="MFD2215240.1"/>
    <property type="molecule type" value="Genomic_DNA"/>
</dbReference>
<organism evidence="9 10">
    <name type="scientific">Metabacillus endolithicus</name>
    <dbReference type="NCBI Taxonomy" id="1535204"/>
    <lineage>
        <taxon>Bacteria</taxon>
        <taxon>Bacillati</taxon>
        <taxon>Bacillota</taxon>
        <taxon>Bacilli</taxon>
        <taxon>Bacillales</taxon>
        <taxon>Bacillaceae</taxon>
        <taxon>Metabacillus</taxon>
    </lineage>
</organism>
<comment type="subcellular location">
    <subcellularLocation>
        <location evidence="1">Cell membrane</location>
        <topology evidence="1">Multi-pass membrane protein</topology>
    </subcellularLocation>
</comment>
<feature type="transmembrane region" description="Helical" evidence="7">
    <location>
        <begin position="7"/>
        <end position="31"/>
    </location>
</feature>
<dbReference type="Gene3D" id="1.10.3730.20">
    <property type="match status" value="1"/>
</dbReference>
<reference evidence="10" key="1">
    <citation type="journal article" date="2019" name="Int. J. Syst. Evol. Microbiol.">
        <title>The Global Catalogue of Microorganisms (GCM) 10K type strain sequencing project: providing services to taxonomists for standard genome sequencing and annotation.</title>
        <authorList>
            <consortium name="The Broad Institute Genomics Platform"/>
            <consortium name="The Broad Institute Genome Sequencing Center for Infectious Disease"/>
            <person name="Wu L."/>
            <person name="Ma J."/>
        </authorList>
    </citation>
    <scope>NUCLEOTIDE SEQUENCE [LARGE SCALE GENOMIC DNA]</scope>
    <source>
        <strain evidence="10">CGMCC 1.15474</strain>
    </source>
</reference>
<feature type="transmembrane region" description="Helical" evidence="7">
    <location>
        <begin position="99"/>
        <end position="117"/>
    </location>
</feature>
<feature type="transmembrane region" description="Helical" evidence="7">
    <location>
        <begin position="249"/>
        <end position="272"/>
    </location>
</feature>
<feature type="transmembrane region" description="Helical" evidence="7">
    <location>
        <begin position="37"/>
        <end position="57"/>
    </location>
</feature>
<keyword evidence="4 7" id="KW-0812">Transmembrane</keyword>
<feature type="transmembrane region" description="Helical" evidence="7">
    <location>
        <begin position="215"/>
        <end position="237"/>
    </location>
</feature>
<feature type="transmembrane region" description="Helical" evidence="7">
    <location>
        <begin position="278"/>
        <end position="298"/>
    </location>
</feature>
<feature type="transmembrane region" description="Helical" evidence="7">
    <location>
        <begin position="154"/>
        <end position="172"/>
    </location>
</feature>
<feature type="transmembrane region" description="Helical" evidence="7">
    <location>
        <begin position="69"/>
        <end position="87"/>
    </location>
</feature>
<accession>A0ABW5C097</accession>
<proteinExistence type="inferred from homology"/>
<evidence type="ECO:0000256" key="7">
    <source>
        <dbReference type="SAM" id="Phobius"/>
    </source>
</evidence>
<comment type="similarity">
    <text evidence="2">Belongs to the EamA transporter family.</text>
</comment>
<dbReference type="InterPro" id="IPR050638">
    <property type="entry name" value="AA-Vitamin_Transporters"/>
</dbReference>
<dbReference type="SUPFAM" id="SSF103481">
    <property type="entry name" value="Multidrug resistance efflux transporter EmrE"/>
    <property type="match status" value="2"/>
</dbReference>
<evidence type="ECO:0000313" key="9">
    <source>
        <dbReference type="EMBL" id="MFD2215240.1"/>
    </source>
</evidence>
<feature type="domain" description="EamA" evidence="8">
    <location>
        <begin position="153"/>
        <end position="289"/>
    </location>
</feature>
<comment type="caution">
    <text evidence="9">The sequence shown here is derived from an EMBL/GenBank/DDBJ whole genome shotgun (WGS) entry which is preliminary data.</text>
</comment>
<evidence type="ECO:0000256" key="4">
    <source>
        <dbReference type="ARBA" id="ARBA00022692"/>
    </source>
</evidence>
<gene>
    <name evidence="9" type="ORF">ACFSKK_16230</name>
</gene>
<evidence type="ECO:0000256" key="5">
    <source>
        <dbReference type="ARBA" id="ARBA00022989"/>
    </source>
</evidence>
<evidence type="ECO:0000313" key="10">
    <source>
        <dbReference type="Proteomes" id="UP001597318"/>
    </source>
</evidence>
<dbReference type="InterPro" id="IPR000620">
    <property type="entry name" value="EamA_dom"/>
</dbReference>
<evidence type="ECO:0000256" key="6">
    <source>
        <dbReference type="ARBA" id="ARBA00023136"/>
    </source>
</evidence>
<feature type="domain" description="EamA" evidence="8">
    <location>
        <begin position="10"/>
        <end position="141"/>
    </location>
</feature>
<name>A0ABW5C097_9BACI</name>